<dbReference type="Gene3D" id="3.30.420.40">
    <property type="match status" value="1"/>
</dbReference>
<dbReference type="AlphaFoldDB" id="A0A420ZDT9"/>
<dbReference type="GO" id="GO:0005829">
    <property type="term" value="C:cytosol"/>
    <property type="evidence" value="ECO:0007669"/>
    <property type="project" value="TreeGrafter"/>
</dbReference>
<dbReference type="InterPro" id="IPR000905">
    <property type="entry name" value="Gcp-like_dom"/>
</dbReference>
<dbReference type="PANTHER" id="PTHR11735">
    <property type="entry name" value="TRNA N6-ADENOSINE THREONYLCARBAMOYLTRANSFERASE"/>
    <property type="match status" value="1"/>
</dbReference>
<dbReference type="GO" id="GO:0002949">
    <property type="term" value="P:tRNA threonylcarbamoyladenosine modification"/>
    <property type="evidence" value="ECO:0007669"/>
    <property type="project" value="InterPro"/>
</dbReference>
<dbReference type="Proteomes" id="UP000281261">
    <property type="component" value="Unassembled WGS sequence"/>
</dbReference>
<feature type="domain" description="Gcp-like" evidence="1">
    <location>
        <begin position="54"/>
        <end position="157"/>
    </location>
</feature>
<comment type="caution">
    <text evidence="2">The sequence shown here is derived from an EMBL/GenBank/DDBJ whole genome shotgun (WGS) entry which is preliminary data.</text>
</comment>
<dbReference type="PANTHER" id="PTHR11735:SF11">
    <property type="entry name" value="TRNA THREONYLCARBAMOYLADENOSINE BIOSYNTHESIS PROTEIN TSAB"/>
    <property type="match status" value="1"/>
</dbReference>
<keyword evidence="2" id="KW-0808">Transferase</keyword>
<name>A0A420ZDT9_UNCK3</name>
<proteinExistence type="predicted"/>
<organism evidence="2 3">
    <name type="scientific">candidate division Kazan bacterium</name>
    <dbReference type="NCBI Taxonomy" id="2202143"/>
    <lineage>
        <taxon>Bacteria</taxon>
        <taxon>Bacteria division Kazan-3B-28</taxon>
    </lineage>
</organism>
<dbReference type="InterPro" id="IPR022496">
    <property type="entry name" value="T6A_TsaB"/>
</dbReference>
<dbReference type="InterPro" id="IPR043129">
    <property type="entry name" value="ATPase_NBD"/>
</dbReference>
<reference evidence="2 3" key="1">
    <citation type="submission" date="2018-06" db="EMBL/GenBank/DDBJ databases">
        <title>Extensive metabolic versatility and redundancy in microbially diverse, dynamic hydrothermal sediments.</title>
        <authorList>
            <person name="Dombrowski N."/>
            <person name="Teske A."/>
            <person name="Baker B.J."/>
        </authorList>
    </citation>
    <scope>NUCLEOTIDE SEQUENCE [LARGE SCALE GENOMIC DNA]</scope>
    <source>
        <strain evidence="2">B79_G16</strain>
    </source>
</reference>
<dbReference type="GO" id="GO:0016740">
    <property type="term" value="F:transferase activity"/>
    <property type="evidence" value="ECO:0007669"/>
    <property type="project" value="UniProtKB-KW"/>
</dbReference>
<gene>
    <name evidence="2" type="primary">tsaB</name>
    <name evidence="2" type="ORF">DRH29_01310</name>
</gene>
<evidence type="ECO:0000259" key="1">
    <source>
        <dbReference type="Pfam" id="PF00814"/>
    </source>
</evidence>
<sequence>MKNRGDLCLNFRKRKNISSRIQKVVAVAKNILGIDTSRPETAIGINREVITWESRRNQSEELLPQIAKLLRSVKITKEEIKGVVVNLGPGSFTGLRVGITVANGFGFGLRIPVLGVNEFDIIKKFYPKIDLIILDAKRNELFIQKNKNKPRLIATNNLNRQIKAGDRVYVDDVELIPKIHEQLKKAGTIFIPNLSRTDKMEAMLDNAKLPKTFKQVLPIYIREANITLRAKRPSLRVQRLSKSATGPAAKSKKK</sequence>
<dbReference type="NCBIfam" id="TIGR03725">
    <property type="entry name" value="T6A_YeaZ"/>
    <property type="match status" value="1"/>
</dbReference>
<accession>A0A420ZDT9</accession>
<dbReference type="EMBL" id="QMNG01000002">
    <property type="protein sequence ID" value="RLC37709.1"/>
    <property type="molecule type" value="Genomic_DNA"/>
</dbReference>
<evidence type="ECO:0000313" key="3">
    <source>
        <dbReference type="Proteomes" id="UP000281261"/>
    </source>
</evidence>
<dbReference type="SUPFAM" id="SSF53067">
    <property type="entry name" value="Actin-like ATPase domain"/>
    <property type="match status" value="1"/>
</dbReference>
<protein>
    <submittedName>
        <fullName evidence="2">tRNA (Adenosine(37)-N6)-threonylcarbamoyltransferase complex dimerization subunit type 1 TsaB</fullName>
    </submittedName>
</protein>
<dbReference type="Pfam" id="PF00814">
    <property type="entry name" value="TsaD"/>
    <property type="match status" value="1"/>
</dbReference>
<dbReference type="Gene3D" id="3.30.420.200">
    <property type="match status" value="1"/>
</dbReference>
<evidence type="ECO:0000313" key="2">
    <source>
        <dbReference type="EMBL" id="RLC37709.1"/>
    </source>
</evidence>